<dbReference type="Proteomes" id="UP000007517">
    <property type="component" value="Chromosome"/>
</dbReference>
<dbReference type="KEGG" id="bsd:BLASA_4712"/>
<reference evidence="3" key="2">
    <citation type="submission" date="2012-02" db="EMBL/GenBank/DDBJ databases">
        <title>Complete genome sequence of Blastococcus saxobsidens strain DD2.</title>
        <authorList>
            <person name="Genoscope."/>
        </authorList>
    </citation>
    <scope>NUCLEOTIDE SEQUENCE [LARGE SCALE GENOMIC DNA]</scope>
    <source>
        <strain evidence="3">DD2</strain>
    </source>
</reference>
<evidence type="ECO:0000313" key="3">
    <source>
        <dbReference type="Proteomes" id="UP000007517"/>
    </source>
</evidence>
<gene>
    <name evidence="2" type="ordered locus">BLASA_4712</name>
</gene>
<keyword evidence="3" id="KW-1185">Reference proteome</keyword>
<dbReference type="AlphaFoldDB" id="H6RSB6"/>
<proteinExistence type="predicted"/>
<sequence>MHGYRMPPAATGHKEPPNALDPDLDADRGRGFAGRVGGRAQRPMKWAPLAIVRSSSRMAGLLLRDSALFSARRVRATCRRFRQLVVTLFMVLPLSSK</sequence>
<name>H6RSB6_BLASD</name>
<protein>
    <submittedName>
        <fullName evidence="2">Uncharacterized protein</fullName>
    </submittedName>
</protein>
<evidence type="ECO:0000256" key="1">
    <source>
        <dbReference type="SAM" id="MobiDB-lite"/>
    </source>
</evidence>
<reference evidence="2 3" key="1">
    <citation type="journal article" date="2012" name="J. Bacteriol.">
        <title>Genome Sequence of Blastococcus saxobsidens DD2, a Stone-Inhabiting Bacterium.</title>
        <authorList>
            <person name="Chouaia B."/>
            <person name="Crotti E."/>
            <person name="Brusetti L."/>
            <person name="Daffonchio D."/>
            <person name="Essoussi I."/>
            <person name="Nouioui I."/>
            <person name="Sbissi I."/>
            <person name="Ghodhbane-Gtari F."/>
            <person name="Gtari M."/>
            <person name="Vacherie B."/>
            <person name="Barbe V."/>
            <person name="Medigue C."/>
            <person name="Gury J."/>
            <person name="Pujic P."/>
            <person name="Normand P."/>
        </authorList>
    </citation>
    <scope>NUCLEOTIDE SEQUENCE [LARGE SCALE GENOMIC DNA]</scope>
    <source>
        <strain evidence="2 3">DD2</strain>
    </source>
</reference>
<dbReference type="HOGENOM" id="CLU_2341184_0_0_11"/>
<organism evidence="2 3">
    <name type="scientific">Blastococcus saxobsidens (strain DD2)</name>
    <dbReference type="NCBI Taxonomy" id="1146883"/>
    <lineage>
        <taxon>Bacteria</taxon>
        <taxon>Bacillati</taxon>
        <taxon>Actinomycetota</taxon>
        <taxon>Actinomycetes</taxon>
        <taxon>Geodermatophilales</taxon>
        <taxon>Geodermatophilaceae</taxon>
        <taxon>Blastococcus</taxon>
    </lineage>
</organism>
<accession>H6RSB6</accession>
<evidence type="ECO:0000313" key="2">
    <source>
        <dbReference type="EMBL" id="CCG05508.1"/>
    </source>
</evidence>
<feature type="region of interest" description="Disordered" evidence="1">
    <location>
        <begin position="1"/>
        <end position="37"/>
    </location>
</feature>
<dbReference type="EMBL" id="FO117623">
    <property type="protein sequence ID" value="CCG05508.1"/>
    <property type="molecule type" value="Genomic_DNA"/>
</dbReference>